<name>A0ABD2Q5E0_9PLAT</name>
<proteinExistence type="predicted"/>
<accession>A0ABD2Q5E0</accession>
<keyword evidence="1" id="KW-0732">Signal</keyword>
<comment type="caution">
    <text evidence="2">The sequence shown here is derived from an EMBL/GenBank/DDBJ whole genome shotgun (WGS) entry which is preliminary data.</text>
</comment>
<protein>
    <submittedName>
        <fullName evidence="2">Uncharacterized protein</fullName>
    </submittedName>
</protein>
<dbReference type="Proteomes" id="UP001626550">
    <property type="component" value="Unassembled WGS sequence"/>
</dbReference>
<keyword evidence="3" id="KW-1185">Reference proteome</keyword>
<evidence type="ECO:0000313" key="3">
    <source>
        <dbReference type="Proteomes" id="UP001626550"/>
    </source>
</evidence>
<dbReference type="EMBL" id="JBJKFK010000941">
    <property type="protein sequence ID" value="KAL3314643.1"/>
    <property type="molecule type" value="Genomic_DNA"/>
</dbReference>
<sequence>MKFQVALIVIVAFLAIAQMQVAEAWAGRVKCQTGCFEKFHVKCKDSCPFTKSRSNDCKKACEQKLISCNVNDCKVSERSD</sequence>
<dbReference type="AlphaFoldDB" id="A0ABD2Q5E0"/>
<feature type="chain" id="PRO_5044750271" evidence="1">
    <location>
        <begin position="27"/>
        <end position="80"/>
    </location>
</feature>
<feature type="signal peptide" evidence="1">
    <location>
        <begin position="1"/>
        <end position="26"/>
    </location>
</feature>
<gene>
    <name evidence="2" type="ORF">Ciccas_006738</name>
</gene>
<organism evidence="2 3">
    <name type="scientific">Cichlidogyrus casuarinus</name>
    <dbReference type="NCBI Taxonomy" id="1844966"/>
    <lineage>
        <taxon>Eukaryota</taxon>
        <taxon>Metazoa</taxon>
        <taxon>Spiralia</taxon>
        <taxon>Lophotrochozoa</taxon>
        <taxon>Platyhelminthes</taxon>
        <taxon>Monogenea</taxon>
        <taxon>Monopisthocotylea</taxon>
        <taxon>Dactylogyridea</taxon>
        <taxon>Ancyrocephalidae</taxon>
        <taxon>Cichlidogyrus</taxon>
    </lineage>
</organism>
<reference evidence="2 3" key="1">
    <citation type="submission" date="2024-11" db="EMBL/GenBank/DDBJ databases">
        <title>Adaptive evolution of stress response genes in parasites aligns with host niche diversity.</title>
        <authorList>
            <person name="Hahn C."/>
            <person name="Resl P."/>
        </authorList>
    </citation>
    <scope>NUCLEOTIDE SEQUENCE [LARGE SCALE GENOMIC DNA]</scope>
    <source>
        <strain evidence="2">EGGRZ-B1_66</strain>
        <tissue evidence="2">Body</tissue>
    </source>
</reference>
<evidence type="ECO:0000313" key="2">
    <source>
        <dbReference type="EMBL" id="KAL3314643.1"/>
    </source>
</evidence>
<evidence type="ECO:0000256" key="1">
    <source>
        <dbReference type="SAM" id="SignalP"/>
    </source>
</evidence>